<dbReference type="SUPFAM" id="SSF51197">
    <property type="entry name" value="Clavaminate synthase-like"/>
    <property type="match status" value="1"/>
</dbReference>
<protein>
    <recommendedName>
        <fullName evidence="5">Phytanoyl-CoA dioxygenase</fullName>
    </recommendedName>
</protein>
<evidence type="ECO:0000256" key="1">
    <source>
        <dbReference type="ARBA" id="ARBA00001962"/>
    </source>
</evidence>
<sequence>MDPEVFSERGYVILEELVPPDLCDALNVRLEAILKGDYDLGAAPSKAPSAKELRRFQSGQATVRVVDAWKCDRLFRSLVLSPRLGALAARLGRWRGARVAEDQVWIKPPGAGPLVFHRDSPYFDFEPEDVITIWIALDSMSLEIGPLEYVVASHRWGDGRRGTAAQFFDPQHKQLMEDAARKEGLDPHEVSVVPVLVQQGGAGLHDGRLWHGSGANRSRRCRRGDGRTLSPGLSKQQLVD</sequence>
<evidence type="ECO:0000256" key="2">
    <source>
        <dbReference type="SAM" id="MobiDB-lite"/>
    </source>
</evidence>
<dbReference type="AlphaFoldDB" id="A0AA36IW33"/>
<evidence type="ECO:0000313" key="4">
    <source>
        <dbReference type="Proteomes" id="UP001178507"/>
    </source>
</evidence>
<name>A0AA36IW33_9DINO</name>
<keyword evidence="4" id="KW-1185">Reference proteome</keyword>
<gene>
    <name evidence="3" type="ORF">EVOR1521_LOCUS18710</name>
</gene>
<dbReference type="EMBL" id="CAUJNA010002691">
    <property type="protein sequence ID" value="CAJ1393961.1"/>
    <property type="molecule type" value="Genomic_DNA"/>
</dbReference>
<accession>A0AA36IW33</accession>
<dbReference type="Pfam" id="PF05721">
    <property type="entry name" value="PhyH"/>
    <property type="match status" value="1"/>
</dbReference>
<reference evidence="3" key="1">
    <citation type="submission" date="2023-08" db="EMBL/GenBank/DDBJ databases">
        <authorList>
            <person name="Chen Y."/>
            <person name="Shah S."/>
            <person name="Dougan E. K."/>
            <person name="Thang M."/>
            <person name="Chan C."/>
        </authorList>
    </citation>
    <scope>NUCLEOTIDE SEQUENCE</scope>
</reference>
<feature type="compositionally biased region" description="Polar residues" evidence="2">
    <location>
        <begin position="231"/>
        <end position="240"/>
    </location>
</feature>
<comment type="caution">
    <text evidence="3">The sequence shown here is derived from an EMBL/GenBank/DDBJ whole genome shotgun (WGS) entry which is preliminary data.</text>
</comment>
<dbReference type="Gene3D" id="2.60.120.620">
    <property type="entry name" value="q2cbj1_9rhob like domain"/>
    <property type="match status" value="1"/>
</dbReference>
<evidence type="ECO:0000313" key="3">
    <source>
        <dbReference type="EMBL" id="CAJ1393961.1"/>
    </source>
</evidence>
<dbReference type="PANTHER" id="PTHR20883">
    <property type="entry name" value="PHYTANOYL-COA DIOXYGENASE DOMAIN CONTAINING 1"/>
    <property type="match status" value="1"/>
</dbReference>
<dbReference type="InterPro" id="IPR008775">
    <property type="entry name" value="Phytyl_CoA_dOase-like"/>
</dbReference>
<dbReference type="PANTHER" id="PTHR20883:SF46">
    <property type="entry name" value="PHYTANOYL-COA HYDROXYLASE"/>
    <property type="match status" value="1"/>
</dbReference>
<comment type="cofactor">
    <cofactor evidence="1">
        <name>Fe cation</name>
        <dbReference type="ChEBI" id="CHEBI:24875"/>
    </cofactor>
</comment>
<dbReference type="Proteomes" id="UP001178507">
    <property type="component" value="Unassembled WGS sequence"/>
</dbReference>
<evidence type="ECO:0008006" key="5">
    <source>
        <dbReference type="Google" id="ProtNLM"/>
    </source>
</evidence>
<feature type="region of interest" description="Disordered" evidence="2">
    <location>
        <begin position="207"/>
        <end position="240"/>
    </location>
</feature>
<proteinExistence type="predicted"/>
<organism evidence="3 4">
    <name type="scientific">Effrenium voratum</name>
    <dbReference type="NCBI Taxonomy" id="2562239"/>
    <lineage>
        <taxon>Eukaryota</taxon>
        <taxon>Sar</taxon>
        <taxon>Alveolata</taxon>
        <taxon>Dinophyceae</taxon>
        <taxon>Suessiales</taxon>
        <taxon>Symbiodiniaceae</taxon>
        <taxon>Effrenium</taxon>
    </lineage>
</organism>